<evidence type="ECO:0000256" key="2">
    <source>
        <dbReference type="SAM" id="Phobius"/>
    </source>
</evidence>
<dbReference type="InterPro" id="IPR008969">
    <property type="entry name" value="CarboxyPept-like_regulatory"/>
</dbReference>
<protein>
    <submittedName>
        <fullName evidence="4">CapA family protein</fullName>
    </submittedName>
</protein>
<dbReference type="InterPro" id="IPR019079">
    <property type="entry name" value="Capsule_synth_CapA"/>
</dbReference>
<comment type="similarity">
    <text evidence="1">Belongs to the CapA family.</text>
</comment>
<dbReference type="PANTHER" id="PTHR33393:SF13">
    <property type="entry name" value="PGA BIOSYNTHESIS PROTEIN CAPA"/>
    <property type="match status" value="1"/>
</dbReference>
<dbReference type="CDD" id="cd07381">
    <property type="entry name" value="MPP_CapA"/>
    <property type="match status" value="1"/>
</dbReference>
<dbReference type="EMBL" id="JBAWKS010000002">
    <property type="protein sequence ID" value="MEI4550889.1"/>
    <property type="molecule type" value="Genomic_DNA"/>
</dbReference>
<dbReference type="SUPFAM" id="SSF49464">
    <property type="entry name" value="Carboxypeptidase regulatory domain-like"/>
    <property type="match status" value="1"/>
</dbReference>
<name>A0ABU8EV90_9GAMM</name>
<sequence length="410" mass="45262">MILRIALTVCLLLPLVTKAESLMMLSGKVVTDTNKPIANAHIKIGDTSVVTSSEGDFSLELSKHAIYALDISASNFYSMRFSYSHFELENSHTGNVDLGKITLVAKKKERVLLAFGGDVMMGRRYAKPYFDNPTLIHDETIATDTKAIVQYMAPYIKKADFAAVNLESQIADKTPTQRAPKSVTFFSPPETISALKDAGVDYVTLGNNHTYDYLDSGLKSTLEALNNYQMPYSGAGVNEAEALKAYRTSIQGNQYAMLGYVGWEGSAQPSQTAAKVKGGAAHGSYDNIVATVKREVADNRVTVAQYHGSLEYQDEPSMMTETRLKAAIDAGADLAIAHHPHVAQGFEVYNGKLIAYSMGNFIFDQFFYATNHSFMLYVWMASASIVLKLCRFIYRAMCQHRQQALIVHVF</sequence>
<dbReference type="Proteomes" id="UP001382455">
    <property type="component" value="Unassembled WGS sequence"/>
</dbReference>
<keyword evidence="2" id="KW-0472">Membrane</keyword>
<accession>A0ABU8EV90</accession>
<keyword evidence="2" id="KW-0812">Transmembrane</keyword>
<comment type="caution">
    <text evidence="4">The sequence shown here is derived from an EMBL/GenBank/DDBJ whole genome shotgun (WGS) entry which is preliminary data.</text>
</comment>
<evidence type="ECO:0000313" key="5">
    <source>
        <dbReference type="Proteomes" id="UP001382455"/>
    </source>
</evidence>
<evidence type="ECO:0000259" key="3">
    <source>
        <dbReference type="SMART" id="SM00854"/>
    </source>
</evidence>
<evidence type="ECO:0000256" key="1">
    <source>
        <dbReference type="ARBA" id="ARBA00005662"/>
    </source>
</evidence>
<reference evidence="4 5" key="1">
    <citation type="submission" date="2023-12" db="EMBL/GenBank/DDBJ databases">
        <title>Friends and Foes: Symbiotic and Algicidal bacterial influence on Karenia brevis blooms.</title>
        <authorList>
            <person name="Fei C."/>
            <person name="Mohamed A.R."/>
            <person name="Booker A."/>
            <person name="Arshad M."/>
            <person name="Klass S."/>
            <person name="Ahn S."/>
            <person name="Gilbert P.M."/>
            <person name="Heil C.A."/>
            <person name="Martinez J.M."/>
            <person name="Amin S.A."/>
        </authorList>
    </citation>
    <scope>NUCLEOTIDE SEQUENCE [LARGE SCALE GENOMIC DNA]</scope>
    <source>
        <strain evidence="4 5">CE15</strain>
    </source>
</reference>
<dbReference type="Gene3D" id="3.60.21.10">
    <property type="match status" value="1"/>
</dbReference>
<dbReference type="InterPro" id="IPR029052">
    <property type="entry name" value="Metallo-depent_PP-like"/>
</dbReference>
<keyword evidence="5" id="KW-1185">Reference proteome</keyword>
<gene>
    <name evidence="4" type="ORF">WAE96_14555</name>
</gene>
<dbReference type="Pfam" id="PF09587">
    <property type="entry name" value="PGA_cap"/>
    <property type="match status" value="1"/>
</dbReference>
<dbReference type="SMART" id="SM00854">
    <property type="entry name" value="PGA_cap"/>
    <property type="match status" value="1"/>
</dbReference>
<organism evidence="4 5">
    <name type="scientific">Pseudoalteromonas spongiae</name>
    <dbReference type="NCBI Taxonomy" id="298657"/>
    <lineage>
        <taxon>Bacteria</taxon>
        <taxon>Pseudomonadati</taxon>
        <taxon>Pseudomonadota</taxon>
        <taxon>Gammaproteobacteria</taxon>
        <taxon>Alteromonadales</taxon>
        <taxon>Pseudoalteromonadaceae</taxon>
        <taxon>Pseudoalteromonas</taxon>
    </lineage>
</organism>
<dbReference type="InterPro" id="IPR052169">
    <property type="entry name" value="CW_Biosynth-Accessory"/>
</dbReference>
<dbReference type="Gene3D" id="2.60.40.1120">
    <property type="entry name" value="Carboxypeptidase-like, regulatory domain"/>
    <property type="match status" value="1"/>
</dbReference>
<dbReference type="RefSeq" id="WP_336435960.1">
    <property type="nucleotide sequence ID" value="NZ_JBAWKS010000002.1"/>
</dbReference>
<evidence type="ECO:0000313" key="4">
    <source>
        <dbReference type="EMBL" id="MEI4550889.1"/>
    </source>
</evidence>
<dbReference type="PANTHER" id="PTHR33393">
    <property type="entry name" value="POLYGLUTAMINE SYNTHESIS ACCESSORY PROTEIN RV0574C-RELATED"/>
    <property type="match status" value="1"/>
</dbReference>
<keyword evidence="2" id="KW-1133">Transmembrane helix</keyword>
<feature type="transmembrane region" description="Helical" evidence="2">
    <location>
        <begin position="374"/>
        <end position="394"/>
    </location>
</feature>
<proteinExistence type="inferred from homology"/>
<dbReference type="SUPFAM" id="SSF56300">
    <property type="entry name" value="Metallo-dependent phosphatases"/>
    <property type="match status" value="1"/>
</dbReference>
<feature type="domain" description="Capsule synthesis protein CapA" evidence="3">
    <location>
        <begin position="112"/>
        <end position="365"/>
    </location>
</feature>